<dbReference type="KEGG" id="abp:AGABI1DRAFT116318"/>
<reference evidence="3" key="1">
    <citation type="journal article" date="2012" name="Proc. Natl. Acad. Sci. U.S.A.">
        <title>Genome sequence of the button mushroom Agaricus bisporus reveals mechanisms governing adaptation to a humic-rich ecological niche.</title>
        <authorList>
            <person name="Morin E."/>
            <person name="Kohler A."/>
            <person name="Baker A.R."/>
            <person name="Foulongne-Oriol M."/>
            <person name="Lombard V."/>
            <person name="Nagy L.G."/>
            <person name="Ohm R.A."/>
            <person name="Patyshakuliyeva A."/>
            <person name="Brun A."/>
            <person name="Aerts A.L."/>
            <person name="Bailey A.M."/>
            <person name="Billette C."/>
            <person name="Coutinho P.M."/>
            <person name="Deakin G."/>
            <person name="Doddapaneni H."/>
            <person name="Floudas D."/>
            <person name="Grimwood J."/>
            <person name="Hilden K."/>
            <person name="Kuees U."/>
            <person name="LaButti K.M."/>
            <person name="Lapidus A."/>
            <person name="Lindquist E.A."/>
            <person name="Lucas S.M."/>
            <person name="Murat C."/>
            <person name="Riley R.W."/>
            <person name="Salamov A.A."/>
            <person name="Schmutz J."/>
            <person name="Subramanian V."/>
            <person name="Woesten H.A.B."/>
            <person name="Xu J."/>
            <person name="Eastwood D.C."/>
            <person name="Foster G.D."/>
            <person name="Sonnenberg A.S."/>
            <person name="Cullen D."/>
            <person name="de Vries R.P."/>
            <person name="Lundell T."/>
            <person name="Hibbett D.S."/>
            <person name="Henrissat B."/>
            <person name="Burton K.S."/>
            <person name="Kerrigan R.W."/>
            <person name="Challen M.P."/>
            <person name="Grigoriev I.V."/>
            <person name="Martin F."/>
        </authorList>
    </citation>
    <scope>NUCLEOTIDE SEQUENCE [LARGE SCALE GENOMIC DNA]</scope>
    <source>
        <strain evidence="3">JB137-S8 / ATCC MYA-4627 / FGSC 10392</strain>
    </source>
</reference>
<name>K5XM50_AGABU</name>
<dbReference type="Proteomes" id="UP000008493">
    <property type="component" value="Unassembled WGS sequence"/>
</dbReference>
<dbReference type="PANTHER" id="PTHR42698">
    <property type="entry name" value="GTPASE ERA"/>
    <property type="match status" value="1"/>
</dbReference>
<dbReference type="SUPFAM" id="SSF52540">
    <property type="entry name" value="P-loop containing nucleoside triphosphate hydrolases"/>
    <property type="match status" value="1"/>
</dbReference>
<protein>
    <recommendedName>
        <fullName evidence="1">G domain-containing protein</fullName>
    </recommendedName>
</protein>
<dbReference type="EMBL" id="JH971411">
    <property type="protein sequence ID" value="EKM75610.1"/>
    <property type="molecule type" value="Genomic_DNA"/>
</dbReference>
<feature type="domain" description="G" evidence="1">
    <location>
        <begin position="21"/>
        <end position="96"/>
    </location>
</feature>
<dbReference type="GO" id="GO:0043024">
    <property type="term" value="F:ribosomal small subunit binding"/>
    <property type="evidence" value="ECO:0007669"/>
    <property type="project" value="TreeGrafter"/>
</dbReference>
<evidence type="ECO:0000259" key="1">
    <source>
        <dbReference type="Pfam" id="PF01926"/>
    </source>
</evidence>
<dbReference type="GO" id="GO:0005525">
    <property type="term" value="F:GTP binding"/>
    <property type="evidence" value="ECO:0007669"/>
    <property type="project" value="InterPro"/>
</dbReference>
<dbReference type="RefSeq" id="XP_007333816.1">
    <property type="nucleotide sequence ID" value="XM_007333754.1"/>
</dbReference>
<dbReference type="HOGENOM" id="CLU_018003_0_1_1"/>
<proteinExistence type="predicted"/>
<gene>
    <name evidence="2" type="ORF">AGABI1DRAFT_116318</name>
</gene>
<dbReference type="Pfam" id="PF01926">
    <property type="entry name" value="MMR_HSR1"/>
    <property type="match status" value="1"/>
</dbReference>
<dbReference type="GO" id="GO:0019843">
    <property type="term" value="F:rRNA binding"/>
    <property type="evidence" value="ECO:0007669"/>
    <property type="project" value="TreeGrafter"/>
</dbReference>
<dbReference type="Gene3D" id="3.40.50.300">
    <property type="entry name" value="P-loop containing nucleotide triphosphate hydrolases"/>
    <property type="match status" value="1"/>
</dbReference>
<sequence>MGAAISRRLPVESIDENCYIIAVVGQTGAGKSTFINTAVGNNILAVSHGLKPDTRQVTCVECYDPESHDGRKVVFVDTPGFDSEKEESVIEKKLKSWLRKVSSKKLKIFGILYLHRITDHKLSSPPIRHLTLLRTWCEESIKGFPKRVILVTTMWGKGKSAQQSVYEKRKEELQKYWDGLPFWSVVSEIMRFDKTTESAWKIVFTLRRMENGTDDLRPGSEAISNSI</sequence>
<dbReference type="PANTHER" id="PTHR42698:SF1">
    <property type="entry name" value="GTPASE ERA, MITOCHONDRIAL"/>
    <property type="match status" value="1"/>
</dbReference>
<dbReference type="GO" id="GO:0000028">
    <property type="term" value="P:ribosomal small subunit assembly"/>
    <property type="evidence" value="ECO:0007669"/>
    <property type="project" value="TreeGrafter"/>
</dbReference>
<dbReference type="OrthoDB" id="2846732at2759"/>
<organism evidence="2 3">
    <name type="scientific">Agaricus bisporus var. burnettii (strain JB137-S8 / ATCC MYA-4627 / FGSC 10392)</name>
    <name type="common">White button mushroom</name>
    <dbReference type="NCBI Taxonomy" id="597362"/>
    <lineage>
        <taxon>Eukaryota</taxon>
        <taxon>Fungi</taxon>
        <taxon>Dikarya</taxon>
        <taxon>Basidiomycota</taxon>
        <taxon>Agaricomycotina</taxon>
        <taxon>Agaricomycetes</taxon>
        <taxon>Agaricomycetidae</taxon>
        <taxon>Agaricales</taxon>
        <taxon>Agaricineae</taxon>
        <taxon>Agaricaceae</taxon>
        <taxon>Agaricus</taxon>
    </lineage>
</organism>
<evidence type="ECO:0000313" key="2">
    <source>
        <dbReference type="EMBL" id="EKM75610.1"/>
    </source>
</evidence>
<dbReference type="InterPro" id="IPR006073">
    <property type="entry name" value="GTP-bd"/>
</dbReference>
<dbReference type="InterPro" id="IPR005662">
    <property type="entry name" value="GTPase_Era-like"/>
</dbReference>
<evidence type="ECO:0000313" key="3">
    <source>
        <dbReference type="Proteomes" id="UP000008493"/>
    </source>
</evidence>
<dbReference type="InterPro" id="IPR027417">
    <property type="entry name" value="P-loop_NTPase"/>
</dbReference>
<keyword evidence="3" id="KW-1185">Reference proteome</keyword>
<dbReference type="InParanoid" id="K5XM50"/>
<accession>K5XM50</accession>
<dbReference type="GeneID" id="18825053"/>
<dbReference type="AlphaFoldDB" id="K5XM50"/>